<keyword evidence="2" id="KW-1185">Reference proteome</keyword>
<comment type="caution">
    <text evidence="1">The sequence shown here is derived from an EMBL/GenBank/DDBJ whole genome shotgun (WGS) entry which is preliminary data.</text>
</comment>
<gene>
    <name evidence="1" type="ORF">RM538_08445</name>
</gene>
<dbReference type="InterPro" id="IPR029044">
    <property type="entry name" value="Nucleotide-diphossugar_trans"/>
</dbReference>
<dbReference type="Proteomes" id="UP001254488">
    <property type="component" value="Unassembled WGS sequence"/>
</dbReference>
<name>A0ABU2YFN1_9FLAO</name>
<keyword evidence="1" id="KW-0808">Transferase</keyword>
<protein>
    <submittedName>
        <fullName evidence="1">Nucleotide-diphospho-sugar transferase</fullName>
    </submittedName>
</protein>
<organism evidence="1 2">
    <name type="scientific">Patiriisocius hiemis</name>
    <dbReference type="NCBI Taxonomy" id="3075604"/>
    <lineage>
        <taxon>Bacteria</taxon>
        <taxon>Pseudomonadati</taxon>
        <taxon>Bacteroidota</taxon>
        <taxon>Flavobacteriia</taxon>
        <taxon>Flavobacteriales</taxon>
        <taxon>Flavobacteriaceae</taxon>
        <taxon>Patiriisocius</taxon>
    </lineage>
</organism>
<accession>A0ABU2YFN1</accession>
<dbReference type="EMBL" id="JAVRHZ010000004">
    <property type="protein sequence ID" value="MDT0556030.1"/>
    <property type="molecule type" value="Genomic_DNA"/>
</dbReference>
<dbReference type="RefSeq" id="WP_311332984.1">
    <property type="nucleotide sequence ID" value="NZ_JAVRHZ010000004.1"/>
</dbReference>
<dbReference type="Gene3D" id="3.90.550.10">
    <property type="entry name" value="Spore Coat Polysaccharide Biosynthesis Protein SpsA, Chain A"/>
    <property type="match status" value="1"/>
</dbReference>
<sequence length="312" mass="37004">MTTPILYLVFNRLFETKKSFEVLKIVKPKKLYIAADGPRLARYGEEEKCQKVRDYLLKNINWDCEIKTLFRDKNLGCRKAVEGALDWFFEEEEMGVILEDDIVPDVSFFDYATKLLDEYRDDDTIFSINGCNFGYESSTYSYGLTRYFNMWGWATWRKSHELVKKNWDEIDIKADFSHGSSLLKSLKLKTIWPLDEWYSLWRNHFKNTLNDKIDTWDYQWAYTCLKAEKFSIRPNVNLINNIGFNENATHTKKMEDFSPNTLKISSITVRIIPKSKLTTNSNYEIRFVAEKWQHLKINYTLLLKKISKKLSS</sequence>
<proteinExistence type="predicted"/>
<evidence type="ECO:0000313" key="1">
    <source>
        <dbReference type="EMBL" id="MDT0556030.1"/>
    </source>
</evidence>
<dbReference type="GO" id="GO:0016740">
    <property type="term" value="F:transferase activity"/>
    <property type="evidence" value="ECO:0007669"/>
    <property type="project" value="UniProtKB-KW"/>
</dbReference>
<reference evidence="1 2" key="1">
    <citation type="submission" date="2023-09" db="EMBL/GenBank/DDBJ databases">
        <authorList>
            <person name="Rey-Velasco X."/>
        </authorList>
    </citation>
    <scope>NUCLEOTIDE SEQUENCE [LARGE SCALE GENOMIC DNA]</scope>
    <source>
        <strain evidence="1 2">W242</strain>
    </source>
</reference>
<dbReference type="SUPFAM" id="SSF53448">
    <property type="entry name" value="Nucleotide-diphospho-sugar transferases"/>
    <property type="match status" value="1"/>
</dbReference>
<evidence type="ECO:0000313" key="2">
    <source>
        <dbReference type="Proteomes" id="UP001254488"/>
    </source>
</evidence>